<proteinExistence type="inferred from homology"/>
<evidence type="ECO:0000256" key="1">
    <source>
        <dbReference type="ARBA" id="ARBA00010748"/>
    </source>
</evidence>
<evidence type="ECO:0000313" key="7">
    <source>
        <dbReference type="Proteomes" id="UP001524501"/>
    </source>
</evidence>
<dbReference type="InterPro" id="IPR000688">
    <property type="entry name" value="HypA/HybF"/>
</dbReference>
<feature type="binding site" evidence="5">
    <location>
        <position position="86"/>
    </location>
    <ligand>
        <name>Zn(2+)</name>
        <dbReference type="ChEBI" id="CHEBI:29105"/>
    </ligand>
</feature>
<gene>
    <name evidence="5 6" type="primary">hypA</name>
    <name evidence="6" type="ORF">NOF53_00650</name>
</gene>
<dbReference type="Proteomes" id="UP001524501">
    <property type="component" value="Unassembled WGS sequence"/>
</dbReference>
<dbReference type="InterPro" id="IPR020538">
    <property type="entry name" value="Hydgase_Ni_incorp_HypA/HybF_CS"/>
</dbReference>
<feature type="binding site" evidence="5">
    <location>
        <position position="88"/>
    </location>
    <ligand>
        <name>Zn(2+)</name>
        <dbReference type="ChEBI" id="CHEBI:29105"/>
    </ligand>
</feature>
<dbReference type="PANTHER" id="PTHR34535:SF3">
    <property type="entry name" value="HYDROGENASE MATURATION FACTOR HYPA"/>
    <property type="match status" value="1"/>
</dbReference>
<keyword evidence="7" id="KW-1185">Reference proteome</keyword>
<dbReference type="PANTHER" id="PTHR34535">
    <property type="entry name" value="HYDROGENASE MATURATION FACTOR HYPA"/>
    <property type="match status" value="1"/>
</dbReference>
<evidence type="ECO:0000256" key="5">
    <source>
        <dbReference type="HAMAP-Rule" id="MF_00213"/>
    </source>
</evidence>
<accession>A0ABT1Q617</accession>
<feature type="binding site" evidence="5">
    <location>
        <position position="2"/>
    </location>
    <ligand>
        <name>Ni(2+)</name>
        <dbReference type="ChEBI" id="CHEBI:49786"/>
    </ligand>
</feature>
<dbReference type="PROSITE" id="PS01249">
    <property type="entry name" value="HYPA"/>
    <property type="match status" value="1"/>
</dbReference>
<dbReference type="PIRSF" id="PIRSF004761">
    <property type="entry name" value="Hydrgn_mat_HypA"/>
    <property type="match status" value="1"/>
</dbReference>
<evidence type="ECO:0000256" key="4">
    <source>
        <dbReference type="ARBA" id="ARBA00022833"/>
    </source>
</evidence>
<reference evidence="6 7" key="1">
    <citation type="submission" date="2022-07" db="EMBL/GenBank/DDBJ databases">
        <title>Degradation activity of malathion, p-nitrophenol and potential low-temperature adaptation strategy of Rhodococcus sp. FXJ9.536.</title>
        <authorList>
            <person name="Huang J."/>
            <person name="Huang Y."/>
        </authorList>
    </citation>
    <scope>NUCLEOTIDE SEQUENCE [LARGE SCALE GENOMIC DNA]</scope>
    <source>
        <strain evidence="6 7">FXJ9.536</strain>
    </source>
</reference>
<feature type="binding site" evidence="5">
    <location>
        <position position="70"/>
    </location>
    <ligand>
        <name>Zn(2+)</name>
        <dbReference type="ChEBI" id="CHEBI:29105"/>
    </ligand>
</feature>
<organism evidence="6 7">
    <name type="scientific">Rhodococcus tibetensis</name>
    <dbReference type="NCBI Taxonomy" id="2965064"/>
    <lineage>
        <taxon>Bacteria</taxon>
        <taxon>Bacillati</taxon>
        <taxon>Actinomycetota</taxon>
        <taxon>Actinomycetes</taxon>
        <taxon>Mycobacteriales</taxon>
        <taxon>Nocardiaceae</taxon>
        <taxon>Rhodococcus</taxon>
    </lineage>
</organism>
<dbReference type="EMBL" id="JANFQF010000001">
    <property type="protein sequence ID" value="MCQ4117696.1"/>
    <property type="molecule type" value="Genomic_DNA"/>
</dbReference>
<keyword evidence="3 5" id="KW-0479">Metal-binding</keyword>
<comment type="function">
    <text evidence="5">Involved in the maturation of [NiFe] hydrogenases. Required for nickel insertion into the metal center of the hydrogenase.</text>
</comment>
<comment type="similarity">
    <text evidence="1 5">Belongs to the HypA/HybF family.</text>
</comment>
<dbReference type="HAMAP" id="MF_00213">
    <property type="entry name" value="HypA_HybF"/>
    <property type="match status" value="1"/>
</dbReference>
<evidence type="ECO:0000256" key="2">
    <source>
        <dbReference type="ARBA" id="ARBA00022596"/>
    </source>
</evidence>
<dbReference type="Gene3D" id="3.30.2320.80">
    <property type="match status" value="1"/>
</dbReference>
<comment type="caution">
    <text evidence="6">The sequence shown here is derived from an EMBL/GenBank/DDBJ whole genome shotgun (WGS) entry which is preliminary data.</text>
</comment>
<keyword evidence="2 5" id="KW-0533">Nickel</keyword>
<keyword evidence="4 5" id="KW-0862">Zinc</keyword>
<name>A0ABT1Q617_9NOCA</name>
<dbReference type="Pfam" id="PF01155">
    <property type="entry name" value="HypA"/>
    <property type="match status" value="1"/>
</dbReference>
<sequence>MHELAITQSVVDAVCEKAGGRTVHSVRVQVGALTAVVADSMQFCFELVTEGTVAHGARLDIDQSPGSAHCRQCGETFSLTDLVLLCPCGSADVEVTSGRELRILSMEVS</sequence>
<dbReference type="RefSeq" id="WP_255965041.1">
    <property type="nucleotide sequence ID" value="NZ_JANFQF010000001.1"/>
</dbReference>
<dbReference type="NCBIfam" id="TIGR00100">
    <property type="entry name" value="hypA"/>
    <property type="match status" value="1"/>
</dbReference>
<feature type="binding site" evidence="5">
    <location>
        <position position="73"/>
    </location>
    <ligand>
        <name>Zn(2+)</name>
        <dbReference type="ChEBI" id="CHEBI:29105"/>
    </ligand>
</feature>
<evidence type="ECO:0000313" key="6">
    <source>
        <dbReference type="EMBL" id="MCQ4117696.1"/>
    </source>
</evidence>
<protein>
    <recommendedName>
        <fullName evidence="5">Hydrogenase maturation factor HypA</fullName>
    </recommendedName>
</protein>
<evidence type="ECO:0000256" key="3">
    <source>
        <dbReference type="ARBA" id="ARBA00022723"/>
    </source>
</evidence>